<proteinExistence type="predicted"/>
<dbReference type="RefSeq" id="WP_052475210.1">
    <property type="nucleotide sequence ID" value="NZ_BSSZ01000008.1"/>
</dbReference>
<evidence type="ECO:0000313" key="4">
    <source>
        <dbReference type="EMBL" id="KIL77445.1"/>
    </source>
</evidence>
<gene>
    <name evidence="4" type="ORF">SD77_1431</name>
</gene>
<dbReference type="SUPFAM" id="SSF46955">
    <property type="entry name" value="Putative DNA-binding domain"/>
    <property type="match status" value="1"/>
</dbReference>
<organism evidence="4 5">
    <name type="scientific">Bacillus badius</name>
    <dbReference type="NCBI Taxonomy" id="1455"/>
    <lineage>
        <taxon>Bacteria</taxon>
        <taxon>Bacillati</taxon>
        <taxon>Bacillota</taxon>
        <taxon>Bacilli</taxon>
        <taxon>Bacillales</taxon>
        <taxon>Bacillaceae</taxon>
        <taxon>Pseudobacillus</taxon>
    </lineage>
</organism>
<dbReference type="Proteomes" id="UP000031982">
    <property type="component" value="Unassembled WGS sequence"/>
</dbReference>
<feature type="domain" description="HTH merR-type" evidence="3">
    <location>
        <begin position="6"/>
        <end position="75"/>
    </location>
</feature>
<dbReference type="InterPro" id="IPR000551">
    <property type="entry name" value="MerR-type_HTH_dom"/>
</dbReference>
<reference evidence="4 5" key="1">
    <citation type="submission" date="2015-01" db="EMBL/GenBank/DDBJ databases">
        <title>Genome Assembly of Bacillus badius MTCC 1458.</title>
        <authorList>
            <person name="Verma A."/>
            <person name="Khatri I."/>
            <person name="Mual P."/>
            <person name="Subramanian S."/>
            <person name="Krishnamurthi S."/>
        </authorList>
    </citation>
    <scope>NUCLEOTIDE SEQUENCE [LARGE SCALE GENOMIC DNA]</scope>
    <source>
        <strain evidence="4 5">MTCC 1458</strain>
    </source>
</reference>
<dbReference type="SMART" id="SM00422">
    <property type="entry name" value="HTH_MERR"/>
    <property type="match status" value="1"/>
</dbReference>
<dbReference type="InterPro" id="IPR009061">
    <property type="entry name" value="DNA-bd_dom_put_sf"/>
</dbReference>
<dbReference type="Gene3D" id="1.10.1660.10">
    <property type="match status" value="1"/>
</dbReference>
<dbReference type="PROSITE" id="PS00552">
    <property type="entry name" value="HTH_MERR_1"/>
    <property type="match status" value="1"/>
</dbReference>
<evidence type="ECO:0000313" key="5">
    <source>
        <dbReference type="Proteomes" id="UP000031982"/>
    </source>
</evidence>
<dbReference type="PANTHER" id="PTHR30204:SF96">
    <property type="entry name" value="CHROMOSOME-ANCHORING PROTEIN RACA"/>
    <property type="match status" value="1"/>
</dbReference>
<dbReference type="PANTHER" id="PTHR30204">
    <property type="entry name" value="REDOX-CYCLING DRUG-SENSING TRANSCRIPTIONAL ACTIVATOR SOXR"/>
    <property type="match status" value="1"/>
</dbReference>
<dbReference type="PRINTS" id="PR00040">
    <property type="entry name" value="HTHMERR"/>
</dbReference>
<dbReference type="EMBL" id="JXLP01000014">
    <property type="protein sequence ID" value="KIL77445.1"/>
    <property type="molecule type" value="Genomic_DNA"/>
</dbReference>
<dbReference type="GeneID" id="92778101"/>
<keyword evidence="2" id="KW-0175">Coiled coil</keyword>
<dbReference type="CDD" id="cd01106">
    <property type="entry name" value="HTH_TipAL-Mta"/>
    <property type="match status" value="1"/>
</dbReference>
<dbReference type="Gene3D" id="6.10.250.360">
    <property type="match status" value="1"/>
</dbReference>
<evidence type="ECO:0000256" key="1">
    <source>
        <dbReference type="ARBA" id="ARBA00023125"/>
    </source>
</evidence>
<feature type="coiled-coil region" evidence="2">
    <location>
        <begin position="90"/>
        <end position="117"/>
    </location>
</feature>
<dbReference type="PROSITE" id="PS50937">
    <property type="entry name" value="HTH_MERR_2"/>
    <property type="match status" value="1"/>
</dbReference>
<evidence type="ECO:0000256" key="2">
    <source>
        <dbReference type="SAM" id="Coils"/>
    </source>
</evidence>
<evidence type="ECO:0000259" key="3">
    <source>
        <dbReference type="PROSITE" id="PS50937"/>
    </source>
</evidence>
<dbReference type="Pfam" id="PF13411">
    <property type="entry name" value="MerR_1"/>
    <property type="match status" value="1"/>
</dbReference>
<accession>A0ABR5AS57</accession>
<keyword evidence="5" id="KW-1185">Reference proteome</keyword>
<sequence length="268" mass="31367">MQEQNKYSVGEFSEKTGISIRTLHYYDEIGLLQPEKHPSSGHRIYTHQDILTLQKIISLKFLGYSLNEIIHLMHEPRFTVDLNETLTFHFQALEKEKERIDQSMAAIKRVIRLLEEEGEVDSAILFSLIHGMQTENIQKEWMEQHQLSDVMEGLSKKTEEEKITLDQTFIQLAKEVKQLYGKPAEDPEVQEMIQTYLEASLEFLGEDLIQTLADLNVAELEPDIEELENISPSPFTEAEQSWLNAAMEYYMKHQDFKWNFWGDEKPRS</sequence>
<keyword evidence="1" id="KW-0238">DNA-binding</keyword>
<dbReference type="InterPro" id="IPR047057">
    <property type="entry name" value="MerR_fam"/>
</dbReference>
<protein>
    <submittedName>
        <fullName evidence="4">Transcriptional regulator, MerR family</fullName>
    </submittedName>
</protein>
<comment type="caution">
    <text evidence="4">The sequence shown here is derived from an EMBL/GenBank/DDBJ whole genome shotgun (WGS) entry which is preliminary data.</text>
</comment>
<name>A0ABR5AS57_BACBA</name>